<dbReference type="InterPro" id="IPR002213">
    <property type="entry name" value="UDP_glucos_trans"/>
</dbReference>
<dbReference type="GO" id="GO:0016906">
    <property type="term" value="F:sterol 3-beta-glucosyltransferase activity"/>
    <property type="evidence" value="ECO:0007669"/>
    <property type="project" value="UniProtKB-ARBA"/>
</dbReference>
<dbReference type="PANTHER" id="PTHR48050">
    <property type="entry name" value="STEROL 3-BETA-GLUCOSYLTRANSFERASE"/>
    <property type="match status" value="1"/>
</dbReference>
<evidence type="ECO:0000313" key="4">
    <source>
        <dbReference type="Proteomes" id="UP001178507"/>
    </source>
</evidence>
<feature type="domain" description="Erythromycin biosynthesis protein CIII-like C-terminal" evidence="2">
    <location>
        <begin position="328"/>
        <end position="432"/>
    </location>
</feature>
<dbReference type="InterPro" id="IPR050426">
    <property type="entry name" value="Glycosyltransferase_28"/>
</dbReference>
<dbReference type="InterPro" id="IPR010610">
    <property type="entry name" value="EryCIII-like_C"/>
</dbReference>
<dbReference type="AlphaFoldDB" id="A0AA36HTM9"/>
<protein>
    <recommendedName>
        <fullName evidence="2">Erythromycin biosynthesis protein CIII-like C-terminal domain-containing protein</fullName>
    </recommendedName>
</protein>
<dbReference type="SUPFAM" id="SSF53756">
    <property type="entry name" value="UDP-Glycosyltransferase/glycogen phosphorylase"/>
    <property type="match status" value="1"/>
</dbReference>
<evidence type="ECO:0000256" key="1">
    <source>
        <dbReference type="ARBA" id="ARBA00022679"/>
    </source>
</evidence>
<keyword evidence="1" id="KW-0808">Transferase</keyword>
<name>A0AA36HTM9_9DINO</name>
<evidence type="ECO:0000259" key="2">
    <source>
        <dbReference type="Pfam" id="PF06722"/>
    </source>
</evidence>
<organism evidence="3 4">
    <name type="scientific">Effrenium voratum</name>
    <dbReference type="NCBI Taxonomy" id="2562239"/>
    <lineage>
        <taxon>Eukaryota</taxon>
        <taxon>Sar</taxon>
        <taxon>Alveolata</taxon>
        <taxon>Dinophyceae</taxon>
        <taxon>Suessiales</taxon>
        <taxon>Symbiodiniaceae</taxon>
        <taxon>Effrenium</taxon>
    </lineage>
</organism>
<dbReference type="CDD" id="cd03784">
    <property type="entry name" value="GT1_Gtf-like"/>
    <property type="match status" value="1"/>
</dbReference>
<accession>A0AA36HTM9</accession>
<sequence>MAKKVLIAFNGTRGDVQPYVLAGKILEQGGFEVMLAGPGDAKALAEHCEVKFQRTRLSFQRIMQQPGVEEAMEKDDIMTVATIKEKRVAEHKEEELKAMYELLTSFKPDLVLCGPLCIPDTLALCKMRRIPVIVFCLHRWRPSRYVTPVGVSDSMPGGMKMACWKLLLRLSVRASRQLDIPILDRILGFSSKPYYPTYREYCDYMMNAPAFLSLVAESNALMGDLPADFSSNIVQIGALMMPPKEQEGTEFGVAQSSELDRFLEAGPSPVYCGFGSIICKSSKFMTLLCLRGLMMSGQRGVVASSWSDMSAELLEGEPDSAELIAYAKEKVLFMKTAPHGTLFPRCSVIVHHGGSGTSNASVRSGTPTIICPIWFDQFDNSAAVNARGIGVGMQNMRKVKPADLAAAITKCLGSASIKARAREVAEAISKEDSAGKLVSIIKEYMQDFVATGRHLKLQDELLRHSKSSWFSCCSKPHRPEADY</sequence>
<reference evidence="3" key="1">
    <citation type="submission" date="2023-08" db="EMBL/GenBank/DDBJ databases">
        <authorList>
            <person name="Chen Y."/>
            <person name="Shah S."/>
            <person name="Dougan E. K."/>
            <person name="Thang M."/>
            <person name="Chan C."/>
        </authorList>
    </citation>
    <scope>NUCLEOTIDE SEQUENCE</scope>
</reference>
<comment type="caution">
    <text evidence="3">The sequence shown here is derived from an EMBL/GenBank/DDBJ whole genome shotgun (WGS) entry which is preliminary data.</text>
</comment>
<dbReference type="Proteomes" id="UP001178507">
    <property type="component" value="Unassembled WGS sequence"/>
</dbReference>
<proteinExistence type="predicted"/>
<gene>
    <name evidence="3" type="ORF">EVOR1521_LOCUS4283</name>
</gene>
<dbReference type="PANTHER" id="PTHR48050:SF13">
    <property type="entry name" value="STEROL 3-BETA-GLUCOSYLTRANSFERASE UGT80A2"/>
    <property type="match status" value="1"/>
</dbReference>
<dbReference type="FunFam" id="3.40.50.2000:FF:000009">
    <property type="entry name" value="Sterol 3-beta-glucosyltransferase UGT80A2"/>
    <property type="match status" value="1"/>
</dbReference>
<evidence type="ECO:0000313" key="3">
    <source>
        <dbReference type="EMBL" id="CAJ1374841.1"/>
    </source>
</evidence>
<dbReference type="Gene3D" id="3.40.50.2000">
    <property type="entry name" value="Glycogen Phosphorylase B"/>
    <property type="match status" value="2"/>
</dbReference>
<dbReference type="EMBL" id="CAUJNA010000280">
    <property type="protein sequence ID" value="CAJ1374841.1"/>
    <property type="molecule type" value="Genomic_DNA"/>
</dbReference>
<dbReference type="Pfam" id="PF06722">
    <property type="entry name" value="EryCIII-like_C"/>
    <property type="match status" value="1"/>
</dbReference>
<keyword evidence="4" id="KW-1185">Reference proteome</keyword>